<gene>
    <name evidence="17" type="primary">LOC102750981</name>
</gene>
<sequence length="393" mass="41714">MCLAVTPSPAAVRRSGRDVGLTDPDLEACIPVSAVLLETQPQGGQVLAGERLVLVCSVAEGTGDTTFFWHREDTGESVGSKRQRSRRAELEIPAVGESHAGRYYCTADNGHGLARSGALNVTVTVPASCPILTLRAPGPGTRATVGDVVELHCEAHSGSPLIQYRFYHEDVTLGSSSAPSGGGASFNLSLTPERSGNYSCEANNGLGAQRSEAVPLSITDPSSKIHLTNGPHRCEGRVVMERDGSWGTVCDDGWDMKDVAVVCRELVCGVAKHTPAGLLYLPLAEEDQSVFLQVALATGPRMLAECEQVETFDCDHSVDAGAVCEALLRPLPETTLLIRIDPRIGGMLAGEDLGAVSDLGFQWDTDPGRREGSRKDSGSIKETRPQTIKDRAP</sequence>
<organism evidence="16 17">
    <name type="scientific">Leptonychotes weddellii</name>
    <name type="common">Weddell seal</name>
    <name type="synonym">Otaria weddellii</name>
    <dbReference type="NCBI Taxonomy" id="9713"/>
    <lineage>
        <taxon>Eukaryota</taxon>
        <taxon>Metazoa</taxon>
        <taxon>Chordata</taxon>
        <taxon>Craniata</taxon>
        <taxon>Vertebrata</taxon>
        <taxon>Euteleostomi</taxon>
        <taxon>Mammalia</taxon>
        <taxon>Eutheria</taxon>
        <taxon>Laurasiatheria</taxon>
        <taxon>Carnivora</taxon>
        <taxon>Caniformia</taxon>
        <taxon>Pinnipedia</taxon>
        <taxon>Phocidae</taxon>
        <taxon>Monachinae</taxon>
        <taxon>Lobodontini</taxon>
        <taxon>Leptonychotes</taxon>
    </lineage>
</organism>
<dbReference type="FunFam" id="3.10.250.10:FF:000016">
    <property type="entry name" value="Scavenger receptor cysteine-rich protein type 12"/>
    <property type="match status" value="1"/>
</dbReference>
<feature type="domain" description="SRCR" evidence="14">
    <location>
        <begin position="225"/>
        <end position="325"/>
    </location>
</feature>
<dbReference type="InterPro" id="IPR003599">
    <property type="entry name" value="Ig_sub"/>
</dbReference>
<dbReference type="Pfam" id="PF00047">
    <property type="entry name" value="ig"/>
    <property type="match status" value="1"/>
</dbReference>
<keyword evidence="6" id="KW-0677">Repeat</keyword>
<dbReference type="InterPro" id="IPR001190">
    <property type="entry name" value="SRCR"/>
</dbReference>
<dbReference type="InterPro" id="IPR013151">
    <property type="entry name" value="Immunoglobulin_dom"/>
</dbReference>
<dbReference type="OrthoDB" id="10012075at2759"/>
<evidence type="ECO:0000256" key="7">
    <source>
        <dbReference type="ARBA" id="ARBA00022989"/>
    </source>
</evidence>
<dbReference type="SMART" id="SM00409">
    <property type="entry name" value="IG"/>
    <property type="match status" value="2"/>
</dbReference>
<dbReference type="AlphaFoldDB" id="A0A7F8PY71"/>
<comment type="caution">
    <text evidence="12">Lacks conserved residue(s) required for the propagation of feature annotation.</text>
</comment>
<dbReference type="CDD" id="cd00096">
    <property type="entry name" value="Ig"/>
    <property type="match status" value="1"/>
</dbReference>
<evidence type="ECO:0000256" key="2">
    <source>
        <dbReference type="ARBA" id="ARBA00004236"/>
    </source>
</evidence>
<reference evidence="17" key="1">
    <citation type="submission" date="2025-08" db="UniProtKB">
        <authorList>
            <consortium name="RefSeq"/>
        </authorList>
    </citation>
    <scope>IDENTIFICATION</scope>
    <source>
        <tissue evidence="17">Liver</tissue>
    </source>
</reference>
<evidence type="ECO:0000313" key="16">
    <source>
        <dbReference type="Proteomes" id="UP000245341"/>
    </source>
</evidence>
<feature type="region of interest" description="Disordered" evidence="13">
    <location>
        <begin position="360"/>
        <end position="393"/>
    </location>
</feature>
<dbReference type="PANTHER" id="PTHR19331:SF465">
    <property type="entry name" value="EGG PEPTIDE SPERACT RECEPTOR"/>
    <property type="match status" value="1"/>
</dbReference>
<accession>A0A7F8PY71</accession>
<dbReference type="FunFam" id="2.60.40.10:FF:000357">
    <property type="entry name" value="Fc receptor like 1"/>
    <property type="match status" value="1"/>
</dbReference>
<evidence type="ECO:0000256" key="4">
    <source>
        <dbReference type="ARBA" id="ARBA00022692"/>
    </source>
</evidence>
<keyword evidence="5" id="KW-0732">Signal</keyword>
<feature type="disulfide bond" evidence="12">
    <location>
        <begin position="263"/>
        <end position="324"/>
    </location>
</feature>
<dbReference type="KEGG" id="lww:102750981"/>
<evidence type="ECO:0000259" key="14">
    <source>
        <dbReference type="PROSITE" id="PS50287"/>
    </source>
</evidence>
<dbReference type="InterPro" id="IPR007110">
    <property type="entry name" value="Ig-like_dom"/>
</dbReference>
<proteinExistence type="predicted"/>
<keyword evidence="16" id="KW-1185">Reference proteome</keyword>
<keyword evidence="7" id="KW-1133">Transmembrane helix</keyword>
<feature type="domain" description="Ig-like" evidence="15">
    <location>
        <begin position="31"/>
        <end position="124"/>
    </location>
</feature>
<evidence type="ECO:0000256" key="12">
    <source>
        <dbReference type="PROSITE-ProRule" id="PRU00196"/>
    </source>
</evidence>
<name>A0A7F8PY71_LEPWE</name>
<dbReference type="InterPro" id="IPR003598">
    <property type="entry name" value="Ig_sub2"/>
</dbReference>
<dbReference type="InterPro" id="IPR036179">
    <property type="entry name" value="Ig-like_dom_sf"/>
</dbReference>
<protein>
    <submittedName>
        <fullName evidence="17">LOW QUALITY PROTEIN: Fc receptor-like protein 1</fullName>
    </submittedName>
</protein>
<dbReference type="RefSeq" id="XP_030873995.1">
    <property type="nucleotide sequence ID" value="XM_031018135.1"/>
</dbReference>
<dbReference type="Gene3D" id="2.60.40.10">
    <property type="entry name" value="Immunoglobulins"/>
    <property type="match status" value="2"/>
</dbReference>
<evidence type="ECO:0000313" key="17">
    <source>
        <dbReference type="RefSeq" id="XP_030873995.1"/>
    </source>
</evidence>
<keyword evidence="8" id="KW-0472">Membrane</keyword>
<dbReference type="PANTHER" id="PTHR19331">
    <property type="entry name" value="SCAVENGER RECEPTOR DOMAIN-CONTAINING"/>
    <property type="match status" value="1"/>
</dbReference>
<evidence type="ECO:0000256" key="6">
    <source>
        <dbReference type="ARBA" id="ARBA00022737"/>
    </source>
</evidence>
<dbReference type="Pfam" id="PF00530">
    <property type="entry name" value="SRCR"/>
    <property type="match status" value="1"/>
</dbReference>
<keyword evidence="9 12" id="KW-1015">Disulfide bond</keyword>
<evidence type="ECO:0000256" key="3">
    <source>
        <dbReference type="ARBA" id="ARBA00022475"/>
    </source>
</evidence>
<evidence type="ECO:0000256" key="13">
    <source>
        <dbReference type="SAM" id="MobiDB-lite"/>
    </source>
</evidence>
<evidence type="ECO:0000259" key="15">
    <source>
        <dbReference type="PROSITE" id="PS50835"/>
    </source>
</evidence>
<dbReference type="InterPro" id="IPR036772">
    <property type="entry name" value="SRCR-like_dom_sf"/>
</dbReference>
<dbReference type="Proteomes" id="UP000245341">
    <property type="component" value="Unplaced"/>
</dbReference>
<comment type="subcellular location">
    <subcellularLocation>
        <location evidence="2">Cell membrane</location>
    </subcellularLocation>
    <subcellularLocation>
        <location evidence="1">Membrane</location>
        <topology evidence="1">Single-pass membrane protein</topology>
    </subcellularLocation>
</comment>
<dbReference type="GeneID" id="102750981"/>
<evidence type="ECO:0000256" key="10">
    <source>
        <dbReference type="ARBA" id="ARBA00023180"/>
    </source>
</evidence>
<feature type="compositionally biased region" description="Basic and acidic residues" evidence="13">
    <location>
        <begin position="366"/>
        <end position="393"/>
    </location>
</feature>
<dbReference type="GO" id="GO:0005886">
    <property type="term" value="C:plasma membrane"/>
    <property type="evidence" value="ECO:0007669"/>
    <property type="project" value="UniProtKB-SubCell"/>
</dbReference>
<dbReference type="SMART" id="SM00202">
    <property type="entry name" value="SR"/>
    <property type="match status" value="1"/>
</dbReference>
<dbReference type="PROSITE" id="PS50835">
    <property type="entry name" value="IG_LIKE"/>
    <property type="match status" value="2"/>
</dbReference>
<keyword evidence="10" id="KW-0325">Glycoprotein</keyword>
<dbReference type="PRINTS" id="PR00258">
    <property type="entry name" value="SPERACTRCPTR"/>
</dbReference>
<dbReference type="InterPro" id="IPR013783">
    <property type="entry name" value="Ig-like_fold"/>
</dbReference>
<keyword evidence="3" id="KW-1003">Cell membrane</keyword>
<feature type="disulfide bond" evidence="12">
    <location>
        <begin position="250"/>
        <end position="314"/>
    </location>
</feature>
<evidence type="ECO:0000256" key="5">
    <source>
        <dbReference type="ARBA" id="ARBA00022729"/>
    </source>
</evidence>
<dbReference type="Gene3D" id="3.10.250.10">
    <property type="entry name" value="SRCR-like domain"/>
    <property type="match status" value="1"/>
</dbReference>
<evidence type="ECO:0000256" key="8">
    <source>
        <dbReference type="ARBA" id="ARBA00023136"/>
    </source>
</evidence>
<evidence type="ECO:0000256" key="1">
    <source>
        <dbReference type="ARBA" id="ARBA00004167"/>
    </source>
</evidence>
<dbReference type="SUPFAM" id="SSF56487">
    <property type="entry name" value="SRCR-like"/>
    <property type="match status" value="1"/>
</dbReference>
<keyword evidence="4" id="KW-0812">Transmembrane</keyword>
<dbReference type="PROSITE" id="PS50287">
    <property type="entry name" value="SRCR_2"/>
    <property type="match status" value="1"/>
</dbReference>
<evidence type="ECO:0000256" key="11">
    <source>
        <dbReference type="ARBA" id="ARBA00023319"/>
    </source>
</evidence>
<evidence type="ECO:0000256" key="9">
    <source>
        <dbReference type="ARBA" id="ARBA00023157"/>
    </source>
</evidence>
<keyword evidence="11" id="KW-0393">Immunoglobulin domain</keyword>
<dbReference type="Pfam" id="PF13895">
    <property type="entry name" value="Ig_2"/>
    <property type="match status" value="1"/>
</dbReference>
<feature type="domain" description="Ig-like" evidence="15">
    <location>
        <begin position="130"/>
        <end position="219"/>
    </location>
</feature>
<dbReference type="SMART" id="SM00408">
    <property type="entry name" value="IGc2"/>
    <property type="match status" value="2"/>
</dbReference>
<dbReference type="SUPFAM" id="SSF48726">
    <property type="entry name" value="Immunoglobulin"/>
    <property type="match status" value="2"/>
</dbReference>